<dbReference type="PANTHER" id="PTHR31651:SF33">
    <property type="entry name" value="PROTEIN PIN-LIKES 1"/>
    <property type="match status" value="1"/>
</dbReference>
<protein>
    <submittedName>
        <fullName evidence="10">Uncharacterized protein</fullName>
    </submittedName>
</protein>
<dbReference type="OrthoDB" id="191139at2759"/>
<dbReference type="AlphaFoldDB" id="A0A9D5HSQ3"/>
<accession>A0A9D5HSQ3</accession>
<feature type="transmembrane region" description="Helical" evidence="9">
    <location>
        <begin position="6"/>
        <end position="34"/>
    </location>
</feature>
<evidence type="ECO:0000256" key="5">
    <source>
        <dbReference type="ARBA" id="ARBA00023136"/>
    </source>
</evidence>
<reference evidence="10" key="2">
    <citation type="journal article" date="2022" name="Hortic Res">
        <title>The genome of Dioscorea zingiberensis sheds light on the biosynthesis, origin and evolution of the medicinally important diosgenin saponins.</title>
        <authorList>
            <person name="Li Y."/>
            <person name="Tan C."/>
            <person name="Li Z."/>
            <person name="Guo J."/>
            <person name="Li S."/>
            <person name="Chen X."/>
            <person name="Wang C."/>
            <person name="Dai X."/>
            <person name="Yang H."/>
            <person name="Song W."/>
            <person name="Hou L."/>
            <person name="Xu J."/>
            <person name="Tong Z."/>
            <person name="Xu A."/>
            <person name="Yuan X."/>
            <person name="Wang W."/>
            <person name="Yang Q."/>
            <person name="Chen L."/>
            <person name="Sun Z."/>
            <person name="Wang K."/>
            <person name="Pan B."/>
            <person name="Chen J."/>
            <person name="Bao Y."/>
            <person name="Liu F."/>
            <person name="Qi X."/>
            <person name="Gang D.R."/>
            <person name="Wen J."/>
            <person name="Li J."/>
        </authorList>
    </citation>
    <scope>NUCLEOTIDE SEQUENCE</scope>
    <source>
        <strain evidence="10">Dzin_1.0</strain>
    </source>
</reference>
<comment type="subcellular location">
    <subcellularLocation>
        <location evidence="1">Endoplasmic reticulum membrane</location>
        <topology evidence="1">Multi-pass membrane protein</topology>
    </subcellularLocation>
</comment>
<dbReference type="GO" id="GO:0009734">
    <property type="term" value="P:auxin-activated signaling pathway"/>
    <property type="evidence" value="ECO:0007669"/>
    <property type="project" value="UniProtKB-KW"/>
</dbReference>
<organism evidence="10 11">
    <name type="scientific">Dioscorea zingiberensis</name>
    <dbReference type="NCBI Taxonomy" id="325984"/>
    <lineage>
        <taxon>Eukaryota</taxon>
        <taxon>Viridiplantae</taxon>
        <taxon>Streptophyta</taxon>
        <taxon>Embryophyta</taxon>
        <taxon>Tracheophyta</taxon>
        <taxon>Spermatophyta</taxon>
        <taxon>Magnoliopsida</taxon>
        <taxon>Liliopsida</taxon>
        <taxon>Dioscoreales</taxon>
        <taxon>Dioscoreaceae</taxon>
        <taxon>Dioscorea</taxon>
    </lineage>
</organism>
<proteinExistence type="inferred from homology"/>
<feature type="transmembrane region" description="Helical" evidence="9">
    <location>
        <begin position="70"/>
        <end position="94"/>
    </location>
</feature>
<keyword evidence="2" id="KW-0813">Transport</keyword>
<dbReference type="Proteomes" id="UP001085076">
    <property type="component" value="Miscellaneous, Linkage group lg01"/>
</dbReference>
<reference evidence="10" key="1">
    <citation type="submission" date="2021-03" db="EMBL/GenBank/DDBJ databases">
        <authorList>
            <person name="Li Z."/>
            <person name="Yang C."/>
        </authorList>
    </citation>
    <scope>NUCLEOTIDE SEQUENCE</scope>
    <source>
        <strain evidence="10">Dzin_1.0</strain>
        <tissue evidence="10">Leaf</tissue>
    </source>
</reference>
<evidence type="ECO:0000256" key="8">
    <source>
        <dbReference type="ARBA" id="ARBA00025752"/>
    </source>
</evidence>
<dbReference type="EMBL" id="JAGGNH010000001">
    <property type="protein sequence ID" value="KAJ0987121.1"/>
    <property type="molecule type" value="Genomic_DNA"/>
</dbReference>
<evidence type="ECO:0000256" key="7">
    <source>
        <dbReference type="ARBA" id="ARBA00025100"/>
    </source>
</evidence>
<evidence type="ECO:0000256" key="6">
    <source>
        <dbReference type="ARBA" id="ARBA00023294"/>
    </source>
</evidence>
<comment type="caution">
    <text evidence="10">The sequence shown here is derived from an EMBL/GenBank/DDBJ whole genome shotgun (WGS) entry which is preliminary data.</text>
</comment>
<feature type="transmembrane region" description="Helical" evidence="9">
    <location>
        <begin position="147"/>
        <end position="168"/>
    </location>
</feature>
<evidence type="ECO:0000256" key="2">
    <source>
        <dbReference type="ARBA" id="ARBA00022448"/>
    </source>
</evidence>
<evidence type="ECO:0000256" key="3">
    <source>
        <dbReference type="ARBA" id="ARBA00022692"/>
    </source>
</evidence>
<evidence type="ECO:0000313" key="10">
    <source>
        <dbReference type="EMBL" id="KAJ0987121.1"/>
    </source>
</evidence>
<keyword evidence="4 9" id="KW-1133">Transmembrane helix</keyword>
<name>A0A9D5HSQ3_9LILI</name>
<comment type="function">
    <text evidence="7">Involved in cellular auxin homeostasis by regulating auxin metabolism. Regulates intracellular auxin accumulation at the endoplasmic reticulum and thus auxin availability for nuclear auxin signaling.</text>
</comment>
<dbReference type="PANTHER" id="PTHR31651">
    <property type="match status" value="1"/>
</dbReference>
<evidence type="ECO:0000313" key="11">
    <source>
        <dbReference type="Proteomes" id="UP001085076"/>
    </source>
</evidence>
<gene>
    <name evidence="10" type="ORF">J5N97_005477</name>
</gene>
<feature type="transmembrane region" description="Helical" evidence="9">
    <location>
        <begin position="298"/>
        <end position="318"/>
    </location>
</feature>
<evidence type="ECO:0000256" key="4">
    <source>
        <dbReference type="ARBA" id="ARBA00022989"/>
    </source>
</evidence>
<sequence>MGFLKLFITASVPVLNVLLITGVGSFLATGHVGILCEEARKHLNNVVFFVFNPSLVSTNLAQTITMENAVLLWFMPINIFLTFLIGSLLGWVVIQLTKAPSRLRGLILGCCAAGNLGNMPLIIIPAICKEKGSPFGDPDICHTFGLAYVSLSMAIGAIFLWSYVYNIVRISSKTVGEKFNGNPHQSSTTLFPEETTKLIPSSHPDDETLPQSGLISGHATERQLPITASAESSTKIKVPILVRIKNRLSNIGGVIDLKKLFAPSTIGVILGFVIGIVPQIRKAMIGEAAPLRVIQESAAMLGDGAIPTVTLVMGGNLLKGLRGSGLQFSVIFGVIVVRYVMLPLLGIVIVKGAILLGLVHSDPLYQFILLLQYALPPAMNIGTITQLFGAGENECSVIFLCLWGYYTSKIGIPTQVSVA</sequence>
<evidence type="ECO:0000256" key="9">
    <source>
        <dbReference type="SAM" id="Phobius"/>
    </source>
</evidence>
<comment type="similarity">
    <text evidence="8">Belongs to the auxin efflux carrier (TC 2.A.69.2) family.</text>
</comment>
<dbReference type="Pfam" id="PF03547">
    <property type="entry name" value="Mem_trans"/>
    <property type="match status" value="1"/>
</dbReference>
<feature type="transmembrane region" description="Helical" evidence="9">
    <location>
        <begin position="260"/>
        <end position="278"/>
    </location>
</feature>
<feature type="transmembrane region" description="Helical" evidence="9">
    <location>
        <begin position="330"/>
        <end position="359"/>
    </location>
</feature>
<dbReference type="InterPro" id="IPR004776">
    <property type="entry name" value="Mem_transp_PIN-like"/>
</dbReference>
<keyword evidence="11" id="KW-1185">Reference proteome</keyword>
<feature type="transmembrane region" description="Helical" evidence="9">
    <location>
        <begin position="106"/>
        <end position="127"/>
    </location>
</feature>
<evidence type="ECO:0000256" key="1">
    <source>
        <dbReference type="ARBA" id="ARBA00004477"/>
    </source>
</evidence>
<dbReference type="InterPro" id="IPR045033">
    <property type="entry name" value="PILS1/3/4/5/7"/>
</dbReference>
<dbReference type="GO" id="GO:0005789">
    <property type="term" value="C:endoplasmic reticulum membrane"/>
    <property type="evidence" value="ECO:0007669"/>
    <property type="project" value="UniProtKB-SubCell"/>
</dbReference>
<keyword evidence="6" id="KW-0927">Auxin signaling pathway</keyword>
<keyword evidence="5 9" id="KW-0472">Membrane</keyword>
<dbReference type="GO" id="GO:0080162">
    <property type="term" value="P:endoplasmic reticulum to cytosol auxin transport"/>
    <property type="evidence" value="ECO:0007669"/>
    <property type="project" value="InterPro"/>
</dbReference>
<keyword evidence="3 9" id="KW-0812">Transmembrane</keyword>